<feature type="non-terminal residue" evidence="2">
    <location>
        <position position="91"/>
    </location>
</feature>
<keyword evidence="3" id="KW-1185">Reference proteome</keyword>
<comment type="caution">
    <text evidence="2">The sequence shown here is derived from an EMBL/GenBank/DDBJ whole genome shotgun (WGS) entry which is preliminary data.</text>
</comment>
<evidence type="ECO:0008006" key="4">
    <source>
        <dbReference type="Google" id="ProtNLM"/>
    </source>
</evidence>
<name>A0AAV7P9J0_PLEWA</name>
<evidence type="ECO:0000313" key="2">
    <source>
        <dbReference type="EMBL" id="KAJ1123228.1"/>
    </source>
</evidence>
<dbReference type="AlphaFoldDB" id="A0AAV7P9J0"/>
<accession>A0AAV7P9J0</accession>
<proteinExistence type="predicted"/>
<feature type="non-terminal residue" evidence="2">
    <location>
        <position position="1"/>
    </location>
</feature>
<feature type="chain" id="PRO_5043372707" description="Secreted protein" evidence="1">
    <location>
        <begin position="18"/>
        <end position="91"/>
    </location>
</feature>
<evidence type="ECO:0000313" key="3">
    <source>
        <dbReference type="Proteomes" id="UP001066276"/>
    </source>
</evidence>
<protein>
    <recommendedName>
        <fullName evidence="4">Secreted protein</fullName>
    </recommendedName>
</protein>
<dbReference type="EMBL" id="JANPWB010000011">
    <property type="protein sequence ID" value="KAJ1123228.1"/>
    <property type="molecule type" value="Genomic_DNA"/>
</dbReference>
<evidence type="ECO:0000256" key="1">
    <source>
        <dbReference type="SAM" id="SignalP"/>
    </source>
</evidence>
<dbReference type="Proteomes" id="UP001066276">
    <property type="component" value="Chromosome 7"/>
</dbReference>
<feature type="signal peptide" evidence="1">
    <location>
        <begin position="1"/>
        <end position="17"/>
    </location>
</feature>
<organism evidence="2 3">
    <name type="scientific">Pleurodeles waltl</name>
    <name type="common">Iberian ribbed newt</name>
    <dbReference type="NCBI Taxonomy" id="8319"/>
    <lineage>
        <taxon>Eukaryota</taxon>
        <taxon>Metazoa</taxon>
        <taxon>Chordata</taxon>
        <taxon>Craniata</taxon>
        <taxon>Vertebrata</taxon>
        <taxon>Euteleostomi</taxon>
        <taxon>Amphibia</taxon>
        <taxon>Batrachia</taxon>
        <taxon>Caudata</taxon>
        <taxon>Salamandroidea</taxon>
        <taxon>Salamandridae</taxon>
        <taxon>Pleurodelinae</taxon>
        <taxon>Pleurodeles</taxon>
    </lineage>
</organism>
<sequence length="91" mass="9610">PTTRTLFLLLLPSASSALCSSRVTLAASEVTSAARSFCFGPMIASVDSVSLTPSASLWWSALRRPTSTATWLISCCSVFFVYSIAPSILSS</sequence>
<gene>
    <name evidence="2" type="ORF">NDU88_001701</name>
</gene>
<reference evidence="2" key="1">
    <citation type="journal article" date="2022" name="bioRxiv">
        <title>Sequencing and chromosome-scale assembly of the giantPleurodeles waltlgenome.</title>
        <authorList>
            <person name="Brown T."/>
            <person name="Elewa A."/>
            <person name="Iarovenko S."/>
            <person name="Subramanian E."/>
            <person name="Araus A.J."/>
            <person name="Petzold A."/>
            <person name="Susuki M."/>
            <person name="Suzuki K.-i.T."/>
            <person name="Hayashi T."/>
            <person name="Toyoda A."/>
            <person name="Oliveira C."/>
            <person name="Osipova E."/>
            <person name="Leigh N.D."/>
            <person name="Simon A."/>
            <person name="Yun M.H."/>
        </authorList>
    </citation>
    <scope>NUCLEOTIDE SEQUENCE</scope>
    <source>
        <strain evidence="2">20211129_DDA</strain>
        <tissue evidence="2">Liver</tissue>
    </source>
</reference>
<keyword evidence="1" id="KW-0732">Signal</keyword>